<accession>A0A2A4WWY8</accession>
<gene>
    <name evidence="2" type="ORF">COB20_15245</name>
</gene>
<sequence>MERPKQLIQPIVYCAVVFITLGIAIANEILVRFGLESNYVIVFSIAFLVAGLLLSKNLILLMFVLAGVFAFNLPDATLVQYHLDRDVLLAMVCGTLLVPSVYQLIVN</sequence>
<feature type="transmembrane region" description="Helical" evidence="1">
    <location>
        <begin position="12"/>
        <end position="31"/>
    </location>
</feature>
<organism evidence="2 3">
    <name type="scientific">SAR86 cluster bacterium</name>
    <dbReference type="NCBI Taxonomy" id="2030880"/>
    <lineage>
        <taxon>Bacteria</taxon>
        <taxon>Pseudomonadati</taxon>
        <taxon>Pseudomonadota</taxon>
        <taxon>Gammaproteobacteria</taxon>
        <taxon>SAR86 cluster</taxon>
    </lineage>
</organism>
<proteinExistence type="predicted"/>
<feature type="transmembrane region" description="Helical" evidence="1">
    <location>
        <begin position="37"/>
        <end position="54"/>
    </location>
</feature>
<keyword evidence="1" id="KW-1133">Transmembrane helix</keyword>
<dbReference type="EMBL" id="NVUL01000104">
    <property type="protein sequence ID" value="PCI74345.1"/>
    <property type="molecule type" value="Genomic_DNA"/>
</dbReference>
<dbReference type="Proteomes" id="UP000218767">
    <property type="component" value="Unassembled WGS sequence"/>
</dbReference>
<evidence type="ECO:0000313" key="2">
    <source>
        <dbReference type="EMBL" id="PCI74345.1"/>
    </source>
</evidence>
<protein>
    <submittedName>
        <fullName evidence="2">Uncharacterized protein</fullName>
    </submittedName>
</protein>
<name>A0A2A4WWY8_9GAMM</name>
<comment type="caution">
    <text evidence="2">The sequence shown here is derived from an EMBL/GenBank/DDBJ whole genome shotgun (WGS) entry which is preliminary data.</text>
</comment>
<evidence type="ECO:0000256" key="1">
    <source>
        <dbReference type="SAM" id="Phobius"/>
    </source>
</evidence>
<dbReference type="AlphaFoldDB" id="A0A2A4WWY8"/>
<keyword evidence="1" id="KW-0472">Membrane</keyword>
<evidence type="ECO:0000313" key="3">
    <source>
        <dbReference type="Proteomes" id="UP000218767"/>
    </source>
</evidence>
<keyword evidence="1" id="KW-0812">Transmembrane</keyword>
<reference evidence="3" key="1">
    <citation type="submission" date="2017-08" db="EMBL/GenBank/DDBJ databases">
        <title>A dynamic microbial community with high functional redundancy inhabits the cold, oxic subseafloor aquifer.</title>
        <authorList>
            <person name="Tully B.J."/>
            <person name="Wheat C.G."/>
            <person name="Glazer B.T."/>
            <person name="Huber J.A."/>
        </authorList>
    </citation>
    <scope>NUCLEOTIDE SEQUENCE [LARGE SCALE GENOMIC DNA]</scope>
</reference>
<feature type="transmembrane region" description="Helical" evidence="1">
    <location>
        <begin position="87"/>
        <end position="106"/>
    </location>
</feature>